<evidence type="ECO:0000313" key="3">
    <source>
        <dbReference type="EMBL" id="RPA99661.1"/>
    </source>
</evidence>
<dbReference type="Gene3D" id="3.60.21.10">
    <property type="match status" value="1"/>
</dbReference>
<accession>A0A3N4JS35</accession>
<evidence type="ECO:0000256" key="1">
    <source>
        <dbReference type="SAM" id="MobiDB-lite"/>
    </source>
</evidence>
<dbReference type="Pfam" id="PF00149">
    <property type="entry name" value="Metallophos"/>
    <property type="match status" value="1"/>
</dbReference>
<dbReference type="OrthoDB" id="630188at2759"/>
<reference evidence="3 4" key="1">
    <citation type="journal article" date="2018" name="Nat. Ecol. Evol.">
        <title>Pezizomycetes genomes reveal the molecular basis of ectomycorrhizal truffle lifestyle.</title>
        <authorList>
            <person name="Murat C."/>
            <person name="Payen T."/>
            <person name="Noel B."/>
            <person name="Kuo A."/>
            <person name="Morin E."/>
            <person name="Chen J."/>
            <person name="Kohler A."/>
            <person name="Krizsan K."/>
            <person name="Balestrini R."/>
            <person name="Da Silva C."/>
            <person name="Montanini B."/>
            <person name="Hainaut M."/>
            <person name="Levati E."/>
            <person name="Barry K.W."/>
            <person name="Belfiori B."/>
            <person name="Cichocki N."/>
            <person name="Clum A."/>
            <person name="Dockter R.B."/>
            <person name="Fauchery L."/>
            <person name="Guy J."/>
            <person name="Iotti M."/>
            <person name="Le Tacon F."/>
            <person name="Lindquist E.A."/>
            <person name="Lipzen A."/>
            <person name="Malagnac F."/>
            <person name="Mello A."/>
            <person name="Molinier V."/>
            <person name="Miyauchi S."/>
            <person name="Poulain J."/>
            <person name="Riccioni C."/>
            <person name="Rubini A."/>
            <person name="Sitrit Y."/>
            <person name="Splivallo R."/>
            <person name="Traeger S."/>
            <person name="Wang M."/>
            <person name="Zifcakova L."/>
            <person name="Wipf D."/>
            <person name="Zambonelli A."/>
            <person name="Paolocci F."/>
            <person name="Nowrousian M."/>
            <person name="Ottonello S."/>
            <person name="Baldrian P."/>
            <person name="Spatafora J.W."/>
            <person name="Henrissat B."/>
            <person name="Nagy L.G."/>
            <person name="Aury J.M."/>
            <person name="Wincker P."/>
            <person name="Grigoriev I.V."/>
            <person name="Bonfante P."/>
            <person name="Martin F.M."/>
        </authorList>
    </citation>
    <scope>NUCLEOTIDE SEQUENCE [LARGE SCALE GENOMIC DNA]</scope>
    <source>
        <strain evidence="3 4">120613-1</strain>
    </source>
</reference>
<dbReference type="InterPro" id="IPR029052">
    <property type="entry name" value="Metallo-depent_PP-like"/>
</dbReference>
<dbReference type="Proteomes" id="UP000276215">
    <property type="component" value="Unassembled WGS sequence"/>
</dbReference>
<organism evidence="3 4">
    <name type="scientific">Choiromyces venosus 120613-1</name>
    <dbReference type="NCBI Taxonomy" id="1336337"/>
    <lineage>
        <taxon>Eukaryota</taxon>
        <taxon>Fungi</taxon>
        <taxon>Dikarya</taxon>
        <taxon>Ascomycota</taxon>
        <taxon>Pezizomycotina</taxon>
        <taxon>Pezizomycetes</taxon>
        <taxon>Pezizales</taxon>
        <taxon>Tuberaceae</taxon>
        <taxon>Choiromyces</taxon>
    </lineage>
</organism>
<protein>
    <submittedName>
        <fullName evidence="3">Metallo-dependent phosphatase</fullName>
    </submittedName>
</protein>
<dbReference type="SUPFAM" id="SSF56300">
    <property type="entry name" value="Metallo-dependent phosphatases"/>
    <property type="match status" value="1"/>
</dbReference>
<feature type="compositionally biased region" description="Basic and acidic residues" evidence="1">
    <location>
        <begin position="320"/>
        <end position="334"/>
    </location>
</feature>
<feature type="compositionally biased region" description="Pro residues" evidence="1">
    <location>
        <begin position="1"/>
        <end position="17"/>
    </location>
</feature>
<keyword evidence="4" id="KW-1185">Reference proteome</keyword>
<name>A0A3N4JS35_9PEZI</name>
<dbReference type="PANTHER" id="PTHR12905:SF16">
    <property type="entry name" value="SER_THR PROTEIN PHOSPHATASE FAMILY PROTEIN (AFU_ORTHOLOGUE AFUA_1G06000)"/>
    <property type="match status" value="1"/>
</dbReference>
<feature type="domain" description="Calcineurin-like phosphoesterase" evidence="2">
    <location>
        <begin position="27"/>
        <end position="224"/>
    </location>
</feature>
<dbReference type="InterPro" id="IPR051693">
    <property type="entry name" value="UPF0046_metallophosphoest"/>
</dbReference>
<dbReference type="GO" id="GO:0016787">
    <property type="term" value="F:hydrolase activity"/>
    <property type="evidence" value="ECO:0007669"/>
    <property type="project" value="InterPro"/>
</dbReference>
<dbReference type="CDD" id="cd07379">
    <property type="entry name" value="MPP_239FB"/>
    <property type="match status" value="1"/>
</dbReference>
<gene>
    <name evidence="3" type="ORF">L873DRAFT_1737715</name>
</gene>
<feature type="region of interest" description="Disordered" evidence="1">
    <location>
        <begin position="314"/>
        <end position="346"/>
    </location>
</feature>
<feature type="compositionally biased region" description="Polar residues" evidence="1">
    <location>
        <begin position="336"/>
        <end position="346"/>
    </location>
</feature>
<sequence length="346" mass="38347">MDTPTPISPPSRQPQQPPSTDRKKIRVVCISDTHNIQLNPPDGDVLIHAGDMTNAGSHTELEKAIGWISGLDHEVKIVIAGNHDGVTLDPVFFKEFGDYFHNNNPQSHEENLQLFVGSEARSRGVVYLNHEAKRIVLKDGRTFKVFGSPWSKKSGMWGFGYGETNSLSESLWAGVLADSEIMVTHGPPKYHLDALRASNVGCEYLRQTLWKVRPALHVFGHVHEGRGVERVKWDFQSPHLQYREISVSHISDPTPESKKLFRIDLTEVEERVETCLVNAAIVKQPWRKGIGHVGRNKAIVVDLMVDMVDLRGHGSGGGDGRVEGGSEITAKEEFESPQTNIGEASG</sequence>
<feature type="region of interest" description="Disordered" evidence="1">
    <location>
        <begin position="1"/>
        <end position="23"/>
    </location>
</feature>
<dbReference type="InterPro" id="IPR004843">
    <property type="entry name" value="Calcineurin-like_PHP"/>
</dbReference>
<evidence type="ECO:0000259" key="2">
    <source>
        <dbReference type="Pfam" id="PF00149"/>
    </source>
</evidence>
<dbReference type="PANTHER" id="PTHR12905">
    <property type="entry name" value="METALLOPHOSPHOESTERASE"/>
    <property type="match status" value="1"/>
</dbReference>
<proteinExistence type="predicted"/>
<evidence type="ECO:0000313" key="4">
    <source>
        <dbReference type="Proteomes" id="UP000276215"/>
    </source>
</evidence>
<dbReference type="EMBL" id="ML120385">
    <property type="protein sequence ID" value="RPA99661.1"/>
    <property type="molecule type" value="Genomic_DNA"/>
</dbReference>
<dbReference type="AlphaFoldDB" id="A0A3N4JS35"/>